<dbReference type="GO" id="GO:0005524">
    <property type="term" value="F:ATP binding"/>
    <property type="evidence" value="ECO:0007669"/>
    <property type="project" value="UniProtKB-KW"/>
</dbReference>
<feature type="transmembrane region" description="Helical" evidence="10">
    <location>
        <begin position="790"/>
        <end position="818"/>
    </location>
</feature>
<dbReference type="SUPFAM" id="SSF52540">
    <property type="entry name" value="P-loop containing nucleoside triphosphate hydrolases"/>
    <property type="match status" value="2"/>
</dbReference>
<evidence type="ECO:0000256" key="10">
    <source>
        <dbReference type="SAM" id="Phobius"/>
    </source>
</evidence>
<keyword evidence="14" id="KW-1185">Reference proteome</keyword>
<keyword evidence="3" id="KW-0813">Transport</keyword>
<evidence type="ECO:0000256" key="3">
    <source>
        <dbReference type="ARBA" id="ARBA00022448"/>
    </source>
</evidence>
<dbReference type="GO" id="GO:0016020">
    <property type="term" value="C:membrane"/>
    <property type="evidence" value="ECO:0007669"/>
    <property type="project" value="InterPro"/>
</dbReference>
<dbReference type="SMART" id="SM00382">
    <property type="entry name" value="AAA"/>
    <property type="match status" value="2"/>
</dbReference>
<keyword evidence="8 10" id="KW-1133">Transmembrane helix</keyword>
<dbReference type="InterPro" id="IPR050173">
    <property type="entry name" value="ABC_transporter_C-like"/>
</dbReference>
<dbReference type="InterPro" id="IPR003439">
    <property type="entry name" value="ABC_transporter-like_ATP-bd"/>
</dbReference>
<evidence type="ECO:0000256" key="8">
    <source>
        <dbReference type="ARBA" id="ARBA00022989"/>
    </source>
</evidence>
<dbReference type="InterPro" id="IPR011527">
    <property type="entry name" value="ABC1_TM_dom"/>
</dbReference>
<evidence type="ECO:0000313" key="14">
    <source>
        <dbReference type="Proteomes" id="UP001152320"/>
    </source>
</evidence>
<dbReference type="CDD" id="cd03250">
    <property type="entry name" value="ABCC_MRP_domain1"/>
    <property type="match status" value="1"/>
</dbReference>
<evidence type="ECO:0000256" key="1">
    <source>
        <dbReference type="ARBA" id="ARBA00004127"/>
    </source>
</evidence>
<dbReference type="PROSITE" id="PS50929">
    <property type="entry name" value="ABC_TM1F"/>
    <property type="match status" value="2"/>
</dbReference>
<dbReference type="InterPro" id="IPR036640">
    <property type="entry name" value="ABC1_TM_sf"/>
</dbReference>
<evidence type="ECO:0000259" key="12">
    <source>
        <dbReference type="PROSITE" id="PS50929"/>
    </source>
</evidence>
<feature type="transmembrane region" description="Helical" evidence="10">
    <location>
        <begin position="150"/>
        <end position="172"/>
    </location>
</feature>
<keyword evidence="7" id="KW-0067">ATP-binding</keyword>
<keyword evidence="4 10" id="KW-0812">Transmembrane</keyword>
<dbReference type="GO" id="GO:0012505">
    <property type="term" value="C:endomembrane system"/>
    <property type="evidence" value="ECO:0007669"/>
    <property type="project" value="UniProtKB-SubCell"/>
</dbReference>
<feature type="domain" description="ABC transmembrane type-1" evidence="12">
    <location>
        <begin position="150"/>
        <end position="431"/>
    </location>
</feature>
<keyword evidence="9 10" id="KW-0472">Membrane</keyword>
<dbReference type="GO" id="GO:0140359">
    <property type="term" value="F:ABC-type transporter activity"/>
    <property type="evidence" value="ECO:0007669"/>
    <property type="project" value="InterPro"/>
</dbReference>
<feature type="domain" description="ABC transmembrane type-1" evidence="12">
    <location>
        <begin position="794"/>
        <end position="1093"/>
    </location>
</feature>
<dbReference type="EMBL" id="JAIZAY010000013">
    <property type="protein sequence ID" value="KAJ8031235.1"/>
    <property type="molecule type" value="Genomic_DNA"/>
</dbReference>
<proteinExistence type="inferred from homology"/>
<comment type="subcellular location">
    <subcellularLocation>
        <location evidence="1">Endomembrane system</location>
        <topology evidence="1">Multi-pass membrane protein</topology>
    </subcellularLocation>
</comment>
<name>A0A9Q1BRD2_HOLLE</name>
<feature type="domain" description="ABC transporter" evidence="11">
    <location>
        <begin position="1131"/>
        <end position="1365"/>
    </location>
</feature>
<feature type="transmembrane region" description="Helical" evidence="10">
    <location>
        <begin position="373"/>
        <end position="396"/>
    </location>
</feature>
<dbReference type="InterPro" id="IPR017871">
    <property type="entry name" value="ABC_transporter-like_CS"/>
</dbReference>
<dbReference type="CDD" id="cd03244">
    <property type="entry name" value="ABCC_MRP_domain2"/>
    <property type="match status" value="1"/>
</dbReference>
<dbReference type="Pfam" id="PF00005">
    <property type="entry name" value="ABC_tran"/>
    <property type="match status" value="2"/>
</dbReference>
<reference evidence="13" key="1">
    <citation type="submission" date="2021-10" db="EMBL/GenBank/DDBJ databases">
        <title>Tropical sea cucumber genome reveals ecological adaptation and Cuvierian tubules defense mechanism.</title>
        <authorList>
            <person name="Chen T."/>
        </authorList>
    </citation>
    <scope>NUCLEOTIDE SEQUENCE</scope>
    <source>
        <strain evidence="13">Nanhai2018</strain>
        <tissue evidence="13">Muscle</tissue>
    </source>
</reference>
<organism evidence="13 14">
    <name type="scientific">Holothuria leucospilota</name>
    <name type="common">Black long sea cucumber</name>
    <name type="synonym">Mertensiothuria leucospilota</name>
    <dbReference type="NCBI Taxonomy" id="206669"/>
    <lineage>
        <taxon>Eukaryota</taxon>
        <taxon>Metazoa</taxon>
        <taxon>Echinodermata</taxon>
        <taxon>Eleutherozoa</taxon>
        <taxon>Echinozoa</taxon>
        <taxon>Holothuroidea</taxon>
        <taxon>Aspidochirotacea</taxon>
        <taxon>Aspidochirotida</taxon>
        <taxon>Holothuriidae</taxon>
        <taxon>Holothuria</taxon>
    </lineage>
</organism>
<evidence type="ECO:0000256" key="7">
    <source>
        <dbReference type="ARBA" id="ARBA00022840"/>
    </source>
</evidence>
<feature type="transmembrane region" description="Helical" evidence="10">
    <location>
        <begin position="1039"/>
        <end position="1057"/>
    </location>
</feature>
<feature type="transmembrane region" description="Helical" evidence="10">
    <location>
        <begin position="402"/>
        <end position="422"/>
    </location>
</feature>
<feature type="transmembrane region" description="Helical" evidence="10">
    <location>
        <begin position="263"/>
        <end position="284"/>
    </location>
</feature>
<evidence type="ECO:0000256" key="5">
    <source>
        <dbReference type="ARBA" id="ARBA00022737"/>
    </source>
</evidence>
<keyword evidence="6" id="KW-0547">Nucleotide-binding</keyword>
<feature type="transmembrane region" description="Helical" evidence="10">
    <location>
        <begin position="290"/>
        <end position="308"/>
    </location>
</feature>
<evidence type="ECO:0000259" key="11">
    <source>
        <dbReference type="PROSITE" id="PS50893"/>
    </source>
</evidence>
<feature type="transmembrane region" description="Helical" evidence="10">
    <location>
        <begin position="1063"/>
        <end position="1081"/>
    </location>
</feature>
<keyword evidence="5" id="KW-0677">Repeat</keyword>
<evidence type="ECO:0000256" key="6">
    <source>
        <dbReference type="ARBA" id="ARBA00022741"/>
    </source>
</evidence>
<dbReference type="FunFam" id="1.20.1560.10:FF:000013">
    <property type="entry name" value="ABC transporter C family member 2"/>
    <property type="match status" value="1"/>
</dbReference>
<feature type="transmembrane region" description="Helical" evidence="10">
    <location>
        <begin position="850"/>
        <end position="874"/>
    </location>
</feature>
<evidence type="ECO:0000256" key="4">
    <source>
        <dbReference type="ARBA" id="ARBA00022692"/>
    </source>
</evidence>
<accession>A0A9Q1BRD2</accession>
<dbReference type="Gene3D" id="1.20.1560.10">
    <property type="entry name" value="ABC transporter type 1, transmembrane domain"/>
    <property type="match status" value="2"/>
</dbReference>
<dbReference type="SUPFAM" id="SSF90123">
    <property type="entry name" value="ABC transporter transmembrane region"/>
    <property type="match status" value="2"/>
</dbReference>
<evidence type="ECO:0000256" key="9">
    <source>
        <dbReference type="ARBA" id="ARBA00023136"/>
    </source>
</evidence>
<dbReference type="GO" id="GO:0016887">
    <property type="term" value="F:ATP hydrolysis activity"/>
    <property type="evidence" value="ECO:0007669"/>
    <property type="project" value="InterPro"/>
</dbReference>
<dbReference type="Gene3D" id="3.40.50.300">
    <property type="entry name" value="P-loop containing nucleotide triphosphate hydrolases"/>
    <property type="match status" value="2"/>
</dbReference>
<dbReference type="PROSITE" id="PS00211">
    <property type="entry name" value="ABC_TRANSPORTER_1"/>
    <property type="match status" value="2"/>
</dbReference>
<feature type="domain" description="ABC transporter" evidence="11">
    <location>
        <begin position="497"/>
        <end position="720"/>
    </location>
</feature>
<comment type="caution">
    <text evidence="13">The sequence shown here is derived from an EMBL/GenBank/DDBJ whole genome shotgun (WGS) entry which is preliminary data.</text>
</comment>
<gene>
    <name evidence="13" type="ORF">HOLleu_27901</name>
</gene>
<sequence length="1369" mass="152685">MDKNNYEKVDNRRYSVAEATQSHDLDTMYSKEAKEIRFKKMQMAGRNNKIESSKVLLPYRRKPKDGKGSPMDTKGIFPTLFYTWLTPLFQKSYSRQPLQENDFQWMMSSREGADISSERLIRLWQEELVRKGETDSSLGRTLIRFVRTRLIFSMLTSLLSLGSNYLIGAYVLYSLVNYLASGPVDSIQYGMWLAVALFLSTAFRAIGANFSWYLSVRTACRIRASVLMTIYKKLMNVQNIVDASVGEVVNIYVNDGQRLFETCIVSGIFAAAPIFMIIVLIAAVVVIGPAAFVGVISMLLIFVSQISLSRVIGKIRSRTVSVSDRRVRLMGELLANINLIKKYAWEETFSKTIAGVRSREQSFLQKAGYMQSFSIAMATFIAPAAAMTTIVTQVLAGGTVTAAQAYALMSLFYGIGVVIYIIPMALKPLSETSIALRRMKVILLMKETSFKCKAPEDTNNAIEVVSGSFAWNSEKPEEQGFSASREDLLEQNSKERAEGEKLLEQNGTPKQVIMLKNIDLAVPKGELVGICGAVGSGKSSLLYAILDQMETVSGSVAIAGSMALVSQQAWIQNATVRENILFTKSFDQEKYDHVVETCCLKPDFEIMTSGDLTEIGERGINLSGGQKQRISIARALYADRDIYMLDDPLSAVDTHVGSHIFNKCIKGALKGKTVLFVTHQLQYLEECDSIILMKNGQMEEQGTHEELMKSNGEYAKLINTFVNKEEDENKNEVVKKSIIRKATVKKKLGKLDFDETDGEGDGKLVEDETTGGSVVQMATYKQYMHYMGGVFMALLMTVLAGITVLSLVTTNACVAIWLRTADLIGNNTISNGTDPTQESSVLGLGDDLKYFVLVYVSAFLIALLFLLLMCYVFVRILLRAATRLHNALFQRIIRCPMSFFDTTPLGRILNRFSKDLDEVDIMLPSCIQKFALFFFAVFISLTVVGVLIPWYYLVLAIVFPLIFMYTLFFRRGFCEMKHLDSQSLSKLVGHLTATMQGLVTIRTFRKTDHFCRSFGNVLNKNTLIMELFYTAYRWVHVRLDMISAFSTGATAVLVVLLRDSVSPAFAGFILFTGINMCSGMVQSMVSFAMDAESCFVAVERMIEYLKTLKPEAPEIIEGNRPAPDWPSEGKVEFEGVQMRYRPNLPMILKGITLKITSKERIGIVGRTGSGKSTLGVVLFRIVELSGGKIVIDGIDISTIGLKDLRSKLSIIPQDPVLFLGTVRYNLDPLNIYTDEQLWSALEQSHIKEKISQLEGKLHAPVVENGENFSVGERQLICMARAILRNSKVLILDEATAAIDTKTDSLIQRTIREAFKGCTMLIIAHRLNTVLDCDRILVMDNGMVIGEFDKPDVLLSDEESMLSKMVAAGK</sequence>
<dbReference type="FunFam" id="3.40.50.300:FF:000074">
    <property type="entry name" value="Multidrug resistance-associated protein 5 isoform 1"/>
    <property type="match status" value="1"/>
</dbReference>
<feature type="transmembrane region" description="Helical" evidence="10">
    <location>
        <begin position="921"/>
        <end position="944"/>
    </location>
</feature>
<evidence type="ECO:0000256" key="2">
    <source>
        <dbReference type="ARBA" id="ARBA00009726"/>
    </source>
</evidence>
<comment type="similarity">
    <text evidence="2">Belongs to the ABC transporter superfamily. ABCC family. Conjugate transporter (TC 3.A.1.208) subfamily.</text>
</comment>
<dbReference type="InterPro" id="IPR027417">
    <property type="entry name" value="P-loop_NTPase"/>
</dbReference>
<feature type="transmembrane region" description="Helical" evidence="10">
    <location>
        <begin position="192"/>
        <end position="214"/>
    </location>
</feature>
<protein>
    <submittedName>
        <fullName evidence="13">Multidrug resistance-associated protein 5</fullName>
    </submittedName>
</protein>
<dbReference type="PANTHER" id="PTHR24223">
    <property type="entry name" value="ATP-BINDING CASSETTE SUB-FAMILY C"/>
    <property type="match status" value="1"/>
</dbReference>
<dbReference type="OrthoDB" id="6500128at2759"/>
<dbReference type="PROSITE" id="PS50893">
    <property type="entry name" value="ABC_TRANSPORTER_2"/>
    <property type="match status" value="2"/>
</dbReference>
<feature type="transmembrane region" description="Helical" evidence="10">
    <location>
        <begin position="950"/>
        <end position="969"/>
    </location>
</feature>
<dbReference type="Pfam" id="PF00664">
    <property type="entry name" value="ABC_membrane"/>
    <property type="match status" value="2"/>
</dbReference>
<dbReference type="PANTHER" id="PTHR24223:SF447">
    <property type="entry name" value="MULTIDRUG RESISTANCE-ASSOCIATED PROTEIN 5"/>
    <property type="match status" value="1"/>
</dbReference>
<dbReference type="FunFam" id="3.40.50.300:FF:000605">
    <property type="entry name" value="multidrug resistance-associated protein 5 isoform X1"/>
    <property type="match status" value="1"/>
</dbReference>
<evidence type="ECO:0000313" key="13">
    <source>
        <dbReference type="EMBL" id="KAJ8031235.1"/>
    </source>
</evidence>
<dbReference type="InterPro" id="IPR003593">
    <property type="entry name" value="AAA+_ATPase"/>
</dbReference>
<dbReference type="Proteomes" id="UP001152320">
    <property type="component" value="Chromosome 13"/>
</dbReference>